<proteinExistence type="predicted"/>
<dbReference type="InterPro" id="IPR047394">
    <property type="entry name" value="FH_FOXK1"/>
</dbReference>
<dbReference type="InterPro" id="IPR056857">
    <property type="entry name" value="TPR_AP5Z1_N"/>
</dbReference>
<dbReference type="CDD" id="cd20054">
    <property type="entry name" value="FH_FOXK1"/>
    <property type="match status" value="1"/>
</dbReference>
<dbReference type="InterPro" id="IPR030456">
    <property type="entry name" value="TF_fork_head_CS_2"/>
</dbReference>
<dbReference type="InterPro" id="IPR028222">
    <property type="entry name" value="AP5Z1"/>
</dbReference>
<evidence type="ECO:0000256" key="7">
    <source>
        <dbReference type="SAM" id="MobiDB-lite"/>
    </source>
</evidence>
<evidence type="ECO:0000256" key="5">
    <source>
        <dbReference type="ARBA" id="ARBA00023242"/>
    </source>
</evidence>
<dbReference type="PRINTS" id="PR00053">
    <property type="entry name" value="FORKHEAD"/>
</dbReference>
<evidence type="ECO:0000256" key="4">
    <source>
        <dbReference type="ARBA" id="ARBA00023163"/>
    </source>
</evidence>
<feature type="DNA-binding region" description="Fork-head" evidence="6">
    <location>
        <begin position="266"/>
        <end position="361"/>
    </location>
</feature>
<dbReference type="Pfam" id="PF14764">
    <property type="entry name" value="SPG48"/>
    <property type="match status" value="1"/>
</dbReference>
<dbReference type="GO" id="GO:0005634">
    <property type="term" value="C:nucleus"/>
    <property type="evidence" value="ECO:0007669"/>
    <property type="project" value="UniProtKB-SubCell"/>
</dbReference>
<feature type="non-terminal residue" evidence="9">
    <location>
        <position position="1491"/>
    </location>
</feature>
<dbReference type="PANTHER" id="PTHR46488:SF1">
    <property type="entry name" value="AP-5 COMPLEX SUBUNIT ZETA-1"/>
    <property type="match status" value="1"/>
</dbReference>
<dbReference type="GO" id="GO:0003700">
    <property type="term" value="F:DNA-binding transcription factor activity"/>
    <property type="evidence" value="ECO:0007669"/>
    <property type="project" value="InterPro"/>
</dbReference>
<comment type="subcellular location">
    <subcellularLocation>
        <location evidence="1 6">Nucleus</location>
    </subcellularLocation>
</comment>
<evidence type="ECO:0000256" key="1">
    <source>
        <dbReference type="ARBA" id="ARBA00004123"/>
    </source>
</evidence>
<evidence type="ECO:0000256" key="2">
    <source>
        <dbReference type="ARBA" id="ARBA00023015"/>
    </source>
</evidence>
<feature type="non-terminal residue" evidence="9">
    <location>
        <position position="1"/>
    </location>
</feature>
<dbReference type="Pfam" id="PF25153">
    <property type="entry name" value="TPR_AP5Z1"/>
    <property type="match status" value="1"/>
</dbReference>
<reference evidence="10" key="1">
    <citation type="journal article" date="2013" name="Nat. Genet.">
        <title>The duck genome and transcriptome provide insight into an avian influenza virus reservoir species.</title>
        <authorList>
            <person name="Huang Y."/>
            <person name="Li Y."/>
            <person name="Burt D.W."/>
            <person name="Chen H."/>
            <person name="Zhang Y."/>
            <person name="Qian W."/>
            <person name="Kim H."/>
            <person name="Gan S."/>
            <person name="Zhao Y."/>
            <person name="Li J."/>
            <person name="Yi K."/>
            <person name="Feng H."/>
            <person name="Zhu P."/>
            <person name="Li B."/>
            <person name="Liu Q."/>
            <person name="Fairley S."/>
            <person name="Magor K.E."/>
            <person name="Du Z."/>
            <person name="Hu X."/>
            <person name="Goodman L."/>
            <person name="Tafer H."/>
            <person name="Vignal A."/>
            <person name="Lee T."/>
            <person name="Kim K.W."/>
            <person name="Sheng Z."/>
            <person name="An Y."/>
            <person name="Searle S."/>
            <person name="Herrero J."/>
            <person name="Groenen M.A."/>
            <person name="Crooijmans R.P."/>
            <person name="Faraut T."/>
            <person name="Cai Q."/>
            <person name="Webster R.G."/>
            <person name="Aldridge J.R."/>
            <person name="Warren W.C."/>
            <person name="Bartschat S."/>
            <person name="Kehr S."/>
            <person name="Marz M."/>
            <person name="Stadler P.F."/>
            <person name="Smith J."/>
            <person name="Kraus R.H."/>
            <person name="Zhao Y."/>
            <person name="Ren L."/>
            <person name="Fei J."/>
            <person name="Morisson M."/>
            <person name="Kaiser P."/>
            <person name="Griffin D.K."/>
            <person name="Rao M."/>
            <person name="Pitel F."/>
            <person name="Wang J."/>
            <person name="Li N."/>
        </authorList>
    </citation>
    <scope>NUCLEOTIDE SEQUENCE [LARGE SCALE GENOMIC DNA]</scope>
</reference>
<dbReference type="PROSITE" id="PS50039">
    <property type="entry name" value="FORK_HEAD_3"/>
    <property type="match status" value="1"/>
</dbReference>
<dbReference type="FunFam" id="1.10.10.10:FF:000030">
    <property type="entry name" value="Forkhead box protein K2"/>
    <property type="match status" value="1"/>
</dbReference>
<evidence type="ECO:0000313" key="10">
    <source>
        <dbReference type="Proteomes" id="UP000296049"/>
    </source>
</evidence>
<keyword evidence="4" id="KW-0804">Transcription</keyword>
<dbReference type="SMART" id="SM00339">
    <property type="entry name" value="FH"/>
    <property type="match status" value="1"/>
</dbReference>
<feature type="region of interest" description="Disordered" evidence="7">
    <location>
        <begin position="374"/>
        <end position="403"/>
    </location>
</feature>
<name>R0L5Q7_ANAPL</name>
<accession>R0L5Q7</accession>
<sequence length="1491" mass="162520">RCTFRFPSTVIKIQFTSLYHKEEVKEEASSPPLRPLYPQISPLKIHIPEPDLRSVVSPLPSPTGTIRSVMFLIARSKPCDYDILPVTQVSVLQTLLSALSFLALQQGLSIKWKTHSKGLLRKTYVILGFGSMSCLSGFAPLPAEWRKDGRGELQVLNFPASSLSSCPLYPANQGCVIPRQVFLISSHLVALTSVCLSGAANYNDLLFVCSVPNSCPASPRGAGSSGYRFVHNITSDLQLAAEYAAKAASEQQADASGGDSPKDESKPPYSYAQLIVQAISSAQDRQLTLSGIYAHITKHYPYYRTADKGWQNSIRHNLSLNRYFIKVPRSQEEPGKGSFWRIDPASEAKLVEQAFRKRRQRGVSCFRTPFGPLSSRSAPASPTHPGLLSPHSSGLQTPECLSREGSPIPHDHDFGSKLASVPEYRYSQSAPGSPVSAQPVIMAVPPRPSTLVAKPVAYMPASIVTSQQPSCHAIHVVQQAPTVTMVRVVTSSANSANGYILTNQGTAGGAHEAAGAVLDLAGDHRGMDEKPTIAFAAIPTASRVIQTVASQMAQGVPGQTVTILQQAAPVAIGQHQLPVRAVTQNGKHAVPTNSITGSAYALTNPLQLLAAQASSSTPVVVSRVCETGTEETAAASRSQDSSLLAVRRKDVSNGEMLMPFNLLEAVETTCRAAIYIISCPFWRASFLNGSQKRLMASSVVTLSAVSLPCFLVAGSPEAAACLQRLHLVVAASKYPRRLDGEIVGLLQKVLCSPKCPEQIQLLCAAILREMSPCNDLSLSCENVQDPKLLSLVSSVLLAQGDKAEVAAVGQRVVKVLEGRLPEGQSSRYLLPILSNVISLSPEALTEEQTNVVSKKMADWLRYASIQQGVAQPSGGFFSNPRTRQPGPVTEVDGAIATDFFTVLSLAQHYTEDQCLNIQAFSMLRKWLLCYGDKGLNAPSSGGRTEMDKSVMSMVSASSTSSHLLPPKERLREKAFEYCQRLIEQSNRQALKKADGDLQKACLIEAVTIMDIICKQDSSYVYRAAAFLKVLHSRISGDATYARALLPIAQFFLNHGEMAAVDSDAIYKHLFTDIPAQLFHNASLAFEFVLFCKENSRLFTETSSIFRQSFPNLFKFLAWNSPPLISEFVDLLPFLLDAGTAIEIFHLLLDLPCLTAALDVQMRSTSASEKASSDPTVKPATCLEAFRHPLYKSAFQYLLRIEPAPEESPERLIPLRQLLGSLASSPRVVQCADTVPVLLELFFSVVAEVGPSGEIPDGPLINQLVVLLLQRSDQLYDIPAFKDDVHRVLSSQLVMLCKLHPALIVELSKELLEFSGTVSNIQNKEAVFTHVVWAIGEYMSVSYDKRCTVEQINRFFETLEAVLFEVTQVRPLASIPSYAPRAITVLMTALTKLAARSQDLIPRVSLFLAKMRTFLQSPAVTSVYCEEDREEILTRATELMNLLKMPSVAQFVFTPSVDASRSRFQKEVNDTLPSALRIVTRLLEPAPGFASG</sequence>
<organism evidence="9 10">
    <name type="scientific">Anas platyrhynchos</name>
    <name type="common">Mallard</name>
    <name type="synonym">Anas boschas</name>
    <dbReference type="NCBI Taxonomy" id="8839"/>
    <lineage>
        <taxon>Eukaryota</taxon>
        <taxon>Metazoa</taxon>
        <taxon>Chordata</taxon>
        <taxon>Craniata</taxon>
        <taxon>Vertebrata</taxon>
        <taxon>Euteleostomi</taxon>
        <taxon>Archelosauria</taxon>
        <taxon>Archosauria</taxon>
        <taxon>Dinosauria</taxon>
        <taxon>Saurischia</taxon>
        <taxon>Theropoda</taxon>
        <taxon>Coelurosauria</taxon>
        <taxon>Aves</taxon>
        <taxon>Neognathae</taxon>
        <taxon>Galloanserae</taxon>
        <taxon>Anseriformes</taxon>
        <taxon>Anatidae</taxon>
        <taxon>Anatinae</taxon>
        <taxon>Anas</taxon>
    </lineage>
</organism>
<evidence type="ECO:0000259" key="8">
    <source>
        <dbReference type="PROSITE" id="PS50039"/>
    </source>
</evidence>
<dbReference type="InterPro" id="IPR001766">
    <property type="entry name" value="Fork_head_dom"/>
</dbReference>
<dbReference type="PROSITE" id="PS00658">
    <property type="entry name" value="FORK_HEAD_2"/>
    <property type="match status" value="1"/>
</dbReference>
<dbReference type="InterPro" id="IPR055450">
    <property type="entry name" value="AP5Z1_ARM"/>
</dbReference>
<protein>
    <submittedName>
        <fullName evidence="9">Uncharacterized protein KIAA0415</fullName>
    </submittedName>
</protein>
<dbReference type="PANTHER" id="PTHR46488">
    <property type="entry name" value="AP-5 COMPLEX SUBUNIT ZETA-1"/>
    <property type="match status" value="1"/>
</dbReference>
<keyword evidence="10" id="KW-1185">Reference proteome</keyword>
<dbReference type="SUPFAM" id="SSF46785">
    <property type="entry name" value="Winged helix' DNA-binding domain"/>
    <property type="match status" value="1"/>
</dbReference>
<dbReference type="InterPro" id="IPR056856">
    <property type="entry name" value="TPR_AP5Z1_C"/>
</dbReference>
<keyword evidence="3 6" id="KW-0238">DNA-binding</keyword>
<evidence type="ECO:0000256" key="6">
    <source>
        <dbReference type="PROSITE-ProRule" id="PRU00089"/>
    </source>
</evidence>
<dbReference type="Pfam" id="PF00250">
    <property type="entry name" value="Forkhead"/>
    <property type="match status" value="1"/>
</dbReference>
<evidence type="ECO:0000256" key="3">
    <source>
        <dbReference type="ARBA" id="ARBA00023125"/>
    </source>
</evidence>
<dbReference type="PROSITE" id="PS00657">
    <property type="entry name" value="FORK_HEAD_1"/>
    <property type="match status" value="1"/>
</dbReference>
<dbReference type="InterPro" id="IPR018122">
    <property type="entry name" value="TF_fork_head_CS_1"/>
</dbReference>
<keyword evidence="2" id="KW-0805">Transcription regulation</keyword>
<dbReference type="InterPro" id="IPR036388">
    <property type="entry name" value="WH-like_DNA-bd_sf"/>
</dbReference>
<dbReference type="Gene3D" id="1.10.10.10">
    <property type="entry name" value="Winged helix-like DNA-binding domain superfamily/Winged helix DNA-binding domain"/>
    <property type="match status" value="1"/>
</dbReference>
<dbReference type="GO" id="GO:0044599">
    <property type="term" value="C:AP-5 adaptor complex"/>
    <property type="evidence" value="ECO:0007669"/>
    <property type="project" value="InterPro"/>
</dbReference>
<evidence type="ECO:0000313" key="9">
    <source>
        <dbReference type="EMBL" id="EOB00924.1"/>
    </source>
</evidence>
<feature type="domain" description="Fork-head" evidence="8">
    <location>
        <begin position="266"/>
        <end position="361"/>
    </location>
</feature>
<dbReference type="GO" id="GO:0043565">
    <property type="term" value="F:sequence-specific DNA binding"/>
    <property type="evidence" value="ECO:0007669"/>
    <property type="project" value="InterPro"/>
</dbReference>
<dbReference type="InterPro" id="IPR036390">
    <property type="entry name" value="WH_DNA-bd_sf"/>
</dbReference>
<keyword evidence="5 6" id="KW-0539">Nucleus</keyword>
<dbReference type="Proteomes" id="UP000296049">
    <property type="component" value="Unassembled WGS sequence"/>
</dbReference>
<dbReference type="Pfam" id="PF25154">
    <property type="entry name" value="TPR_AP5Z1_C"/>
    <property type="match status" value="1"/>
</dbReference>
<gene>
    <name evidence="9" type="ORF">Anapl_00505</name>
</gene>
<dbReference type="EMBL" id="KB743145">
    <property type="protein sequence ID" value="EOB00924.1"/>
    <property type="molecule type" value="Genomic_DNA"/>
</dbReference>